<dbReference type="OrthoDB" id="9805856at2"/>
<evidence type="ECO:0000256" key="4">
    <source>
        <dbReference type="PROSITE-ProRule" id="PRU00169"/>
    </source>
</evidence>
<dbReference type="AlphaFoldDB" id="A0A1S8TEQ9"/>
<dbReference type="InterPro" id="IPR011006">
    <property type="entry name" value="CheY-like_superfamily"/>
</dbReference>
<dbReference type="SUPFAM" id="SSF47413">
    <property type="entry name" value="lambda repressor-like DNA-binding domains"/>
    <property type="match status" value="1"/>
</dbReference>
<keyword evidence="4" id="KW-0597">Phosphoprotein</keyword>
<dbReference type="CDD" id="cd00156">
    <property type="entry name" value="REC"/>
    <property type="match status" value="1"/>
</dbReference>
<evidence type="ECO:0000313" key="7">
    <source>
        <dbReference type="EMBL" id="OOM76287.1"/>
    </source>
</evidence>
<name>A0A1S8TEQ9_9CLOT</name>
<evidence type="ECO:0000313" key="8">
    <source>
        <dbReference type="Proteomes" id="UP000190890"/>
    </source>
</evidence>
<dbReference type="CDD" id="cd00093">
    <property type="entry name" value="HTH_XRE"/>
    <property type="match status" value="1"/>
</dbReference>
<protein>
    <recommendedName>
        <fullName evidence="1">Stage 0 sporulation protein A homolog</fullName>
    </recommendedName>
</protein>
<dbReference type="PANTHER" id="PTHR46558:SF11">
    <property type="entry name" value="HTH-TYPE TRANSCRIPTIONAL REGULATOR XRE"/>
    <property type="match status" value="1"/>
</dbReference>
<dbReference type="PROSITE" id="PS50110">
    <property type="entry name" value="RESPONSE_REGULATORY"/>
    <property type="match status" value="1"/>
</dbReference>
<dbReference type="Gene3D" id="1.10.260.40">
    <property type="entry name" value="lambda repressor-like DNA-binding domains"/>
    <property type="match status" value="1"/>
</dbReference>
<dbReference type="EMBL" id="LZZM01000175">
    <property type="protein sequence ID" value="OOM76287.1"/>
    <property type="molecule type" value="Genomic_DNA"/>
</dbReference>
<dbReference type="SUPFAM" id="SSF52172">
    <property type="entry name" value="CheY-like"/>
    <property type="match status" value="1"/>
</dbReference>
<dbReference type="Gene3D" id="3.40.50.2300">
    <property type="match status" value="1"/>
</dbReference>
<organism evidence="7 8">
    <name type="scientific">Clostridium puniceum</name>
    <dbReference type="NCBI Taxonomy" id="29367"/>
    <lineage>
        <taxon>Bacteria</taxon>
        <taxon>Bacillati</taxon>
        <taxon>Bacillota</taxon>
        <taxon>Clostridia</taxon>
        <taxon>Eubacteriales</taxon>
        <taxon>Clostridiaceae</taxon>
        <taxon>Clostridium</taxon>
    </lineage>
</organism>
<comment type="function">
    <text evidence="3">May play the central regulatory role in sporulation. It may be an element of the effector pathway responsible for the activation of sporulation genes in response to nutritional stress. Spo0A may act in concert with spo0H (a sigma factor) to control the expression of some genes that are critical to the sporulation process.</text>
</comment>
<dbReference type="SMART" id="SM00448">
    <property type="entry name" value="REC"/>
    <property type="match status" value="1"/>
</dbReference>
<dbReference type="STRING" id="29367.CLPUN_27880"/>
<feature type="domain" description="HTH cro/C1-type" evidence="6">
    <location>
        <begin position="141"/>
        <end position="195"/>
    </location>
</feature>
<feature type="modified residue" description="4-aspartylphosphate" evidence="4">
    <location>
        <position position="54"/>
    </location>
</feature>
<dbReference type="GO" id="GO:0003677">
    <property type="term" value="F:DNA binding"/>
    <property type="evidence" value="ECO:0007669"/>
    <property type="project" value="UniProtKB-KW"/>
</dbReference>
<evidence type="ECO:0000259" key="5">
    <source>
        <dbReference type="PROSITE" id="PS50110"/>
    </source>
</evidence>
<dbReference type="Proteomes" id="UP000190890">
    <property type="component" value="Unassembled WGS sequence"/>
</dbReference>
<dbReference type="InterPro" id="IPR001387">
    <property type="entry name" value="Cro/C1-type_HTH"/>
</dbReference>
<evidence type="ECO:0000256" key="1">
    <source>
        <dbReference type="ARBA" id="ARBA00018672"/>
    </source>
</evidence>
<dbReference type="Pfam" id="PF01381">
    <property type="entry name" value="HTH_3"/>
    <property type="match status" value="1"/>
</dbReference>
<accession>A0A1S8TEQ9</accession>
<evidence type="ECO:0000256" key="2">
    <source>
        <dbReference type="ARBA" id="ARBA00023125"/>
    </source>
</evidence>
<dbReference type="PROSITE" id="PS50943">
    <property type="entry name" value="HTH_CROC1"/>
    <property type="match status" value="1"/>
</dbReference>
<keyword evidence="2" id="KW-0238">DNA-binding</keyword>
<dbReference type="PANTHER" id="PTHR46558">
    <property type="entry name" value="TRACRIPTIONAL REGULATORY PROTEIN-RELATED-RELATED"/>
    <property type="match status" value="1"/>
</dbReference>
<dbReference type="Pfam" id="PF00072">
    <property type="entry name" value="Response_reg"/>
    <property type="match status" value="1"/>
</dbReference>
<feature type="domain" description="Response regulatory" evidence="5">
    <location>
        <begin position="6"/>
        <end position="120"/>
    </location>
</feature>
<dbReference type="GO" id="GO:0000160">
    <property type="term" value="P:phosphorelay signal transduction system"/>
    <property type="evidence" value="ECO:0007669"/>
    <property type="project" value="InterPro"/>
</dbReference>
<keyword evidence="8" id="KW-1185">Reference proteome</keyword>
<gene>
    <name evidence="7" type="primary">pezA_1</name>
    <name evidence="7" type="ORF">CLPUN_27880</name>
</gene>
<dbReference type="InterPro" id="IPR010982">
    <property type="entry name" value="Lambda_DNA-bd_dom_sf"/>
</dbReference>
<reference evidence="7 8" key="1">
    <citation type="submission" date="2016-05" db="EMBL/GenBank/DDBJ databases">
        <title>Microbial solvent formation.</title>
        <authorList>
            <person name="Poehlein A."/>
            <person name="Montoya Solano J.D."/>
            <person name="Flitsch S."/>
            <person name="Krabben P."/>
            <person name="Duerre P."/>
            <person name="Daniel R."/>
        </authorList>
    </citation>
    <scope>NUCLEOTIDE SEQUENCE [LARGE SCALE GENOMIC DNA]</scope>
    <source>
        <strain evidence="7 8">DSM 2619</strain>
    </source>
</reference>
<dbReference type="SMART" id="SM00530">
    <property type="entry name" value="HTH_XRE"/>
    <property type="match status" value="1"/>
</dbReference>
<sequence>MSKGMSIAIIDDEIGIIDTLESFLSDKYYVQGFTSSKEGLAALEKGDFDLLILDYFIDDLNGKEIVDEIRSFNPSIYITLLTGYAEKIPAMQSLDEMDIQGYIEKTGDFERIIIYIETIIKSIEFFKGNNVPLNKKIGQRIKSLRKANNLSQSDVAKYLEVKANSISQYESGSSGVTIENVLKLAELFNVTTDYILCYTLDVRKRTFH</sequence>
<evidence type="ECO:0000259" key="6">
    <source>
        <dbReference type="PROSITE" id="PS50943"/>
    </source>
</evidence>
<comment type="caution">
    <text evidence="7">The sequence shown here is derived from an EMBL/GenBank/DDBJ whole genome shotgun (WGS) entry which is preliminary data.</text>
</comment>
<evidence type="ECO:0000256" key="3">
    <source>
        <dbReference type="ARBA" id="ARBA00024867"/>
    </source>
</evidence>
<proteinExistence type="predicted"/>
<dbReference type="RefSeq" id="WP_077847881.1">
    <property type="nucleotide sequence ID" value="NZ_LZZM01000175.1"/>
</dbReference>
<dbReference type="InterPro" id="IPR001789">
    <property type="entry name" value="Sig_transdc_resp-reg_receiver"/>
</dbReference>